<dbReference type="AlphaFoldDB" id="A0A4Z0QH58"/>
<protein>
    <submittedName>
        <fullName evidence="1">Uncharacterized protein</fullName>
    </submittedName>
</protein>
<dbReference type="RefSeq" id="WP_135391775.1">
    <property type="nucleotide sequence ID" value="NZ_SRMB01000001.1"/>
</dbReference>
<comment type="caution">
    <text evidence="1">The sequence shown here is derived from an EMBL/GenBank/DDBJ whole genome shotgun (WGS) entry which is preliminary data.</text>
</comment>
<reference evidence="1 2" key="1">
    <citation type="submission" date="2019-04" db="EMBL/GenBank/DDBJ databases">
        <authorList>
            <person name="Feng G."/>
            <person name="Zhang J."/>
            <person name="Zhu H."/>
        </authorList>
    </citation>
    <scope>NUCLEOTIDE SEQUENCE [LARGE SCALE GENOMIC DNA]</scope>
    <source>
        <strain evidence="1 2">9PBR-1</strain>
    </source>
</reference>
<name>A0A4Z0QH58_9BACT</name>
<dbReference type="EMBL" id="SRMB01000001">
    <property type="protein sequence ID" value="TGE28371.1"/>
    <property type="molecule type" value="Genomic_DNA"/>
</dbReference>
<dbReference type="Proteomes" id="UP000298471">
    <property type="component" value="Unassembled WGS sequence"/>
</dbReference>
<accession>A0A4Z0QH58</accession>
<evidence type="ECO:0000313" key="2">
    <source>
        <dbReference type="Proteomes" id="UP000298471"/>
    </source>
</evidence>
<sequence>MSSTSATVTIQLQSADLRYILSLNQQIIIVRSLKNEGNYVVACYASVPVFPTTTLQFGPNWYVFAAPVPSAFDQLPQLPTTAQVVDAGTVYTFSAGIFGQQQPAYSPTVFGCDNTVAQPIGFGVAQDLGVNGVPAPAPLAIMEAPTNQTSYLEPIDEIKIFLASNLTVGQVLPAALLTPIGGSSVNQRGGFSVGQYLAVPLTQDVTVGFNSASNSFVRTSLLGG</sequence>
<gene>
    <name evidence="1" type="ORF">E5K02_02585</name>
</gene>
<evidence type="ECO:0000313" key="1">
    <source>
        <dbReference type="EMBL" id="TGE28371.1"/>
    </source>
</evidence>
<proteinExistence type="predicted"/>
<keyword evidence="2" id="KW-1185">Reference proteome</keyword>
<organism evidence="1 2">
    <name type="scientific">Hymenobacter metallicola</name>
    <dbReference type="NCBI Taxonomy" id="2563114"/>
    <lineage>
        <taxon>Bacteria</taxon>
        <taxon>Pseudomonadati</taxon>
        <taxon>Bacteroidota</taxon>
        <taxon>Cytophagia</taxon>
        <taxon>Cytophagales</taxon>
        <taxon>Hymenobacteraceae</taxon>
        <taxon>Hymenobacter</taxon>
    </lineage>
</organism>